<feature type="transmembrane region" description="Helical" evidence="5">
    <location>
        <begin position="180"/>
        <end position="208"/>
    </location>
</feature>
<feature type="transmembrane region" description="Helical" evidence="5">
    <location>
        <begin position="114"/>
        <end position="134"/>
    </location>
</feature>
<gene>
    <name evidence="7" type="primary">nce</name>
    <name evidence="7" type="ORF">OSSY52_04230</name>
</gene>
<keyword evidence="8" id="KW-1185">Reference proteome</keyword>
<feature type="domain" description="Sodium/calcium exchanger membrane region" evidence="6">
    <location>
        <begin position="184"/>
        <end position="326"/>
    </location>
</feature>
<evidence type="ECO:0000256" key="1">
    <source>
        <dbReference type="ARBA" id="ARBA00004141"/>
    </source>
</evidence>
<protein>
    <submittedName>
        <fullName evidence="7">Sodium:calcium antiporter</fullName>
    </submittedName>
</protein>
<dbReference type="InterPro" id="IPR044880">
    <property type="entry name" value="NCX_ion-bd_dom_sf"/>
</dbReference>
<dbReference type="PANTHER" id="PTHR10846:SF8">
    <property type="entry name" value="INNER MEMBRANE PROTEIN YRBG"/>
    <property type="match status" value="1"/>
</dbReference>
<feature type="transmembrane region" description="Helical" evidence="5">
    <location>
        <begin position="140"/>
        <end position="159"/>
    </location>
</feature>
<keyword evidence="3 5" id="KW-1133">Transmembrane helix</keyword>
<evidence type="ECO:0000256" key="4">
    <source>
        <dbReference type="ARBA" id="ARBA00023136"/>
    </source>
</evidence>
<dbReference type="Proteomes" id="UP000516361">
    <property type="component" value="Chromosome"/>
</dbReference>
<feature type="transmembrane region" description="Helical" evidence="5">
    <location>
        <begin position="77"/>
        <end position="102"/>
    </location>
</feature>
<dbReference type="EMBL" id="AP018712">
    <property type="protein sequence ID" value="BBE30282.1"/>
    <property type="molecule type" value="Genomic_DNA"/>
</dbReference>
<dbReference type="InParanoid" id="A0A7G1G8C1"/>
<evidence type="ECO:0000313" key="7">
    <source>
        <dbReference type="EMBL" id="BBE30282.1"/>
    </source>
</evidence>
<accession>A0A7G1G8C1</accession>
<evidence type="ECO:0000256" key="5">
    <source>
        <dbReference type="SAM" id="Phobius"/>
    </source>
</evidence>
<dbReference type="InterPro" id="IPR004481">
    <property type="entry name" value="K/Na/Ca-exchanger"/>
</dbReference>
<dbReference type="AlphaFoldDB" id="A0A7G1G8C1"/>
<evidence type="ECO:0000313" key="8">
    <source>
        <dbReference type="Proteomes" id="UP000516361"/>
    </source>
</evidence>
<feature type="domain" description="Sodium/calcium exchanger membrane region" evidence="6">
    <location>
        <begin position="13"/>
        <end position="158"/>
    </location>
</feature>
<reference evidence="7 8" key="1">
    <citation type="submission" date="2018-06" db="EMBL/GenBank/DDBJ databases">
        <title>Genome sequencing of Oceanotoga sp. sy52.</title>
        <authorList>
            <person name="Mori K."/>
        </authorList>
    </citation>
    <scope>NUCLEOTIDE SEQUENCE [LARGE SCALE GENOMIC DNA]</scope>
    <source>
        <strain evidence="8">sy52</strain>
    </source>
</reference>
<sequence length="332" mass="36434">MFEWITNIWIALPVLVVMSYLVSVASDKLGDVLHITGLKLNIPTSVRGATFDAIASSFPEFATAMIAVLLYHKFNDVGVATIAGSGIFNILLIPLVSILAFKGIDLNLKVKAQYVYRDMIFYLISIVTLFIFTYIGYFNIYTGLILLLIYSAYIYVLYLQTKDFRNNQEEQEELEEDMSYLLITFWIVVAMAIIWISIDAIIASALVISNTIHVPPFIVSVVVIAAATSIPDTLLSVKSAKKGDADGAISNAVGSNIFDICVGLGIPMVIAGRTIEVQLSQNAGMFGFLLISMFTTGILLLKKKGMHKKDAGIMGIVYLLFIVYVVIKAING</sequence>
<feature type="transmembrane region" description="Helical" evidence="5">
    <location>
        <begin position="214"/>
        <end position="237"/>
    </location>
</feature>
<evidence type="ECO:0000256" key="3">
    <source>
        <dbReference type="ARBA" id="ARBA00022989"/>
    </source>
</evidence>
<feature type="transmembrane region" description="Helical" evidence="5">
    <location>
        <begin position="313"/>
        <end position="330"/>
    </location>
</feature>
<dbReference type="InterPro" id="IPR004837">
    <property type="entry name" value="NaCa_Exmemb"/>
</dbReference>
<dbReference type="RefSeq" id="WP_190615397.1">
    <property type="nucleotide sequence ID" value="NZ_AP018712.1"/>
</dbReference>
<keyword evidence="4 5" id="KW-0472">Membrane</keyword>
<proteinExistence type="predicted"/>
<dbReference type="KEGG" id="ocy:OSSY52_04230"/>
<feature type="transmembrane region" description="Helical" evidence="5">
    <location>
        <begin position="249"/>
        <end position="271"/>
    </location>
</feature>
<evidence type="ECO:0000259" key="6">
    <source>
        <dbReference type="Pfam" id="PF01699"/>
    </source>
</evidence>
<comment type="subcellular location">
    <subcellularLocation>
        <location evidence="1">Membrane</location>
        <topology evidence="1">Multi-pass membrane protein</topology>
    </subcellularLocation>
</comment>
<organism evidence="7 8">
    <name type="scientific">Tepiditoga spiralis</name>
    <dbReference type="NCBI Taxonomy" id="2108365"/>
    <lineage>
        <taxon>Bacteria</taxon>
        <taxon>Thermotogati</taxon>
        <taxon>Thermotogota</taxon>
        <taxon>Thermotogae</taxon>
        <taxon>Petrotogales</taxon>
        <taxon>Petrotogaceae</taxon>
        <taxon>Tepiditoga</taxon>
    </lineage>
</organism>
<dbReference type="GO" id="GO:0006874">
    <property type="term" value="P:intracellular calcium ion homeostasis"/>
    <property type="evidence" value="ECO:0007669"/>
    <property type="project" value="TreeGrafter"/>
</dbReference>
<dbReference type="Pfam" id="PF01699">
    <property type="entry name" value="Na_Ca_ex"/>
    <property type="match status" value="2"/>
</dbReference>
<feature type="transmembrane region" description="Helical" evidence="5">
    <location>
        <begin position="283"/>
        <end position="301"/>
    </location>
</feature>
<dbReference type="GO" id="GO:0005886">
    <property type="term" value="C:plasma membrane"/>
    <property type="evidence" value="ECO:0007669"/>
    <property type="project" value="TreeGrafter"/>
</dbReference>
<dbReference type="GO" id="GO:0008273">
    <property type="term" value="F:calcium, potassium:sodium antiporter activity"/>
    <property type="evidence" value="ECO:0007669"/>
    <property type="project" value="TreeGrafter"/>
</dbReference>
<feature type="transmembrane region" description="Helical" evidence="5">
    <location>
        <begin position="6"/>
        <end position="25"/>
    </location>
</feature>
<dbReference type="GO" id="GO:0005262">
    <property type="term" value="F:calcium channel activity"/>
    <property type="evidence" value="ECO:0007669"/>
    <property type="project" value="TreeGrafter"/>
</dbReference>
<dbReference type="PANTHER" id="PTHR10846">
    <property type="entry name" value="SODIUM/POTASSIUM/CALCIUM EXCHANGER"/>
    <property type="match status" value="1"/>
</dbReference>
<keyword evidence="2 5" id="KW-0812">Transmembrane</keyword>
<dbReference type="Gene3D" id="1.20.1420.30">
    <property type="entry name" value="NCX, central ion-binding region"/>
    <property type="match status" value="1"/>
</dbReference>
<name>A0A7G1G8C1_9BACT</name>
<evidence type="ECO:0000256" key="2">
    <source>
        <dbReference type="ARBA" id="ARBA00022692"/>
    </source>
</evidence>